<dbReference type="GO" id="GO:0003964">
    <property type="term" value="F:RNA-directed DNA polymerase activity"/>
    <property type="evidence" value="ECO:0007669"/>
    <property type="project" value="UniProtKB-KW"/>
</dbReference>
<dbReference type="InterPro" id="IPR043502">
    <property type="entry name" value="DNA/RNA_pol_sf"/>
</dbReference>
<name>A0A2J7PU96_9NEOP</name>
<keyword evidence="2" id="KW-0548">Nucleotidyltransferase</keyword>
<dbReference type="Pfam" id="PF03372">
    <property type="entry name" value="Exo_endo_phos"/>
    <property type="match status" value="1"/>
</dbReference>
<organism evidence="2 3">
    <name type="scientific">Cryptotermes secundus</name>
    <dbReference type="NCBI Taxonomy" id="105785"/>
    <lineage>
        <taxon>Eukaryota</taxon>
        <taxon>Metazoa</taxon>
        <taxon>Ecdysozoa</taxon>
        <taxon>Arthropoda</taxon>
        <taxon>Hexapoda</taxon>
        <taxon>Insecta</taxon>
        <taxon>Pterygota</taxon>
        <taxon>Neoptera</taxon>
        <taxon>Polyneoptera</taxon>
        <taxon>Dictyoptera</taxon>
        <taxon>Blattodea</taxon>
        <taxon>Blattoidea</taxon>
        <taxon>Termitoidae</taxon>
        <taxon>Kalotermitidae</taxon>
        <taxon>Cryptotermitinae</taxon>
        <taxon>Cryptotermes</taxon>
    </lineage>
</organism>
<comment type="caution">
    <text evidence="2">The sequence shown here is derived from an EMBL/GenBank/DDBJ whole genome shotgun (WGS) entry which is preliminary data.</text>
</comment>
<dbReference type="AlphaFoldDB" id="A0A2J7PU96"/>
<evidence type="ECO:0000313" key="3">
    <source>
        <dbReference type="Proteomes" id="UP000235965"/>
    </source>
</evidence>
<dbReference type="SUPFAM" id="SSF56672">
    <property type="entry name" value="DNA/RNA polymerases"/>
    <property type="match status" value="1"/>
</dbReference>
<dbReference type="Pfam" id="PF00078">
    <property type="entry name" value="RVT_1"/>
    <property type="match status" value="1"/>
</dbReference>
<dbReference type="InterPro" id="IPR000477">
    <property type="entry name" value="RT_dom"/>
</dbReference>
<dbReference type="Proteomes" id="UP000235965">
    <property type="component" value="Unassembled WGS sequence"/>
</dbReference>
<keyword evidence="2" id="KW-0695">RNA-directed DNA polymerase</keyword>
<dbReference type="InterPro" id="IPR036691">
    <property type="entry name" value="Endo/exonu/phosph_ase_sf"/>
</dbReference>
<dbReference type="InParanoid" id="A0A2J7PU96"/>
<accession>A0A2J7PU96</accession>
<dbReference type="PANTHER" id="PTHR36688:SF2">
    <property type="entry name" value="ENDONUCLEASE_EXONUCLEASE_PHOSPHATASE DOMAIN-CONTAINING PROTEIN"/>
    <property type="match status" value="1"/>
</dbReference>
<dbReference type="PANTHER" id="PTHR36688">
    <property type="entry name" value="ENDO/EXONUCLEASE/PHOSPHATASE DOMAIN-CONTAINING PROTEIN"/>
    <property type="match status" value="1"/>
</dbReference>
<sequence>MATRVHRPLKVIAFNANGIGRQRYELSKQLQDLHVDVALFSETHLKPHERFFIPNYHFYRIDRQSGRKGGTAVAVRKGIPHNHVDLPPLVSVEATGVCIPIGNSEVLLAAVYKSPSKAWSDADITELLSFRRKSILAGDLNAKNPFWNSRVSNPSGLELVDLFDRSDFEISAPQCPTHYSPAGNGDVLDIVVHQNIRVSEVIVSDILDSDHLPIVFHILDHVKIRNLSEPIEKFTDWERFQSLASELISPKLEINSGVEADKAARDFAASIASAYRLSTSKVTLSDINNDLPGLDRLIKYKQRLRKLWQETRDPACKTAVNWVTKSIRRMTRKKALERWETKISNAEVTPQCIWPIAKSLLQRDGPRAPTAIHGSSGLKFHPSEKANEIADCLEIQFTPHDLCDENHEERVEARVQALLEAVDENPPLRIRPCDVQKLIKSLKLKKACGIDGIPNECLRHLPRRPLVHLTHLFNHCFRLSHFPNTWKEAKIITLPKPGKDPKFPQNLRPISLLSTTGKLFEKVILKFLRKHIEERGLLNASQFGFRARHSTTLQCMRLADHVTLNFNNKMSTAAVFLDIEKAFDTTWHSGLLFKLSKLEFPNSLTKLIGSFLSKRKFRVYVEGEMSTPREMQAGVPQGSVLSPTLFNMYINDAPQTHGIHLALFADDTCLYATDRKEGFIVRKLQRGLSSMETWCERWNIKINEDKSRGVYFSRVSRSPESCLTLNGRNIPFVNSAKYLGVIFDKKVTWRLHIEMIEAKAFRTFIRVYSLFKSERLSANIKLTLHKALIRSVMTYASPAWEFAADTHLVKLQRLQNKVLRTIGNFPRRTPVRDLHMAFKISYLYDYITNVCRQQTEVLQNHDNENVRNIGQGEARHRKYKRLKLGGGQAYDRSSD</sequence>
<dbReference type="Gene3D" id="3.60.10.10">
    <property type="entry name" value="Endonuclease/exonuclease/phosphatase"/>
    <property type="match status" value="1"/>
</dbReference>
<keyword evidence="2" id="KW-0808">Transferase</keyword>
<evidence type="ECO:0000259" key="1">
    <source>
        <dbReference type="PROSITE" id="PS50878"/>
    </source>
</evidence>
<dbReference type="InterPro" id="IPR005135">
    <property type="entry name" value="Endo/exonuclease/phosphatase"/>
</dbReference>
<proteinExistence type="predicted"/>
<feature type="domain" description="Reverse transcriptase" evidence="1">
    <location>
        <begin position="475"/>
        <end position="743"/>
    </location>
</feature>
<evidence type="ECO:0000313" key="2">
    <source>
        <dbReference type="EMBL" id="PNF19912.1"/>
    </source>
</evidence>
<keyword evidence="3" id="KW-1185">Reference proteome</keyword>
<dbReference type="InterPro" id="IPR052560">
    <property type="entry name" value="RdDP_mobile_element"/>
</dbReference>
<gene>
    <name evidence="2" type="primary">pol_0</name>
    <name evidence="2" type="ORF">B7P43_G12113</name>
</gene>
<reference evidence="2 3" key="1">
    <citation type="submission" date="2017-12" db="EMBL/GenBank/DDBJ databases">
        <title>Hemimetabolous genomes reveal molecular basis of termite eusociality.</title>
        <authorList>
            <person name="Harrison M.C."/>
            <person name="Jongepier E."/>
            <person name="Robertson H.M."/>
            <person name="Arning N."/>
            <person name="Bitard-Feildel T."/>
            <person name="Chao H."/>
            <person name="Childers C.P."/>
            <person name="Dinh H."/>
            <person name="Doddapaneni H."/>
            <person name="Dugan S."/>
            <person name="Gowin J."/>
            <person name="Greiner C."/>
            <person name="Han Y."/>
            <person name="Hu H."/>
            <person name="Hughes D.S.T."/>
            <person name="Huylmans A.-K."/>
            <person name="Kemena C."/>
            <person name="Kremer L.P.M."/>
            <person name="Lee S.L."/>
            <person name="Lopez-Ezquerra A."/>
            <person name="Mallet L."/>
            <person name="Monroy-Kuhn J.M."/>
            <person name="Moser A."/>
            <person name="Murali S.C."/>
            <person name="Muzny D.M."/>
            <person name="Otani S."/>
            <person name="Piulachs M.-D."/>
            <person name="Poelchau M."/>
            <person name="Qu J."/>
            <person name="Schaub F."/>
            <person name="Wada-Katsumata A."/>
            <person name="Worley K.C."/>
            <person name="Xie Q."/>
            <person name="Ylla G."/>
            <person name="Poulsen M."/>
            <person name="Gibbs R.A."/>
            <person name="Schal C."/>
            <person name="Richards S."/>
            <person name="Belles X."/>
            <person name="Korb J."/>
            <person name="Bornberg-Bauer E."/>
        </authorList>
    </citation>
    <scope>NUCLEOTIDE SEQUENCE [LARGE SCALE GENOMIC DNA]</scope>
    <source>
        <tissue evidence="2">Whole body</tissue>
    </source>
</reference>
<dbReference type="CDD" id="cd01650">
    <property type="entry name" value="RT_nLTR_like"/>
    <property type="match status" value="1"/>
</dbReference>
<protein>
    <submittedName>
        <fullName evidence="2">RNA-directed DNA polymerase from mobile element jockey</fullName>
    </submittedName>
</protein>
<dbReference type="EMBL" id="NEVH01021205">
    <property type="protein sequence ID" value="PNF19912.1"/>
    <property type="molecule type" value="Genomic_DNA"/>
</dbReference>
<dbReference type="SUPFAM" id="SSF56219">
    <property type="entry name" value="DNase I-like"/>
    <property type="match status" value="1"/>
</dbReference>
<dbReference type="PROSITE" id="PS50878">
    <property type="entry name" value="RT_POL"/>
    <property type="match status" value="1"/>
</dbReference>